<dbReference type="InterPro" id="IPR015943">
    <property type="entry name" value="WD40/YVTN_repeat-like_dom_sf"/>
</dbReference>
<dbReference type="Pfam" id="PF24105">
    <property type="entry name" value="Beta-prop_CAF1B_HIR1"/>
    <property type="match status" value="1"/>
</dbReference>
<dbReference type="Proteomes" id="UP001168821">
    <property type="component" value="Unassembled WGS sequence"/>
</dbReference>
<keyword evidence="3 9" id="KW-0853">WD repeat</keyword>
<evidence type="ECO:0000256" key="3">
    <source>
        <dbReference type="ARBA" id="ARBA00022574"/>
    </source>
</evidence>
<evidence type="ECO:0000256" key="4">
    <source>
        <dbReference type="ARBA" id="ARBA00022737"/>
    </source>
</evidence>
<protein>
    <recommendedName>
        <fullName evidence="11">CAF1B/HIR1 beta-propeller domain-containing protein</fullName>
    </recommendedName>
</protein>
<evidence type="ECO:0000313" key="12">
    <source>
        <dbReference type="EMBL" id="KAJ3654583.1"/>
    </source>
</evidence>
<evidence type="ECO:0000256" key="6">
    <source>
        <dbReference type="ARBA" id="ARBA00022853"/>
    </source>
</evidence>
<evidence type="ECO:0000256" key="5">
    <source>
        <dbReference type="ARBA" id="ARBA00022763"/>
    </source>
</evidence>
<comment type="subcellular location">
    <subcellularLocation>
        <location evidence="1">Nucleus</location>
    </subcellularLocation>
</comment>
<reference evidence="12" key="1">
    <citation type="journal article" date="2023" name="G3 (Bethesda)">
        <title>Whole genome assemblies of Zophobas morio and Tenebrio molitor.</title>
        <authorList>
            <person name="Kaur S."/>
            <person name="Stinson S.A."/>
            <person name="diCenzo G.C."/>
        </authorList>
    </citation>
    <scope>NUCLEOTIDE SEQUENCE</scope>
    <source>
        <strain evidence="12">QUZm001</strain>
    </source>
</reference>
<keyword evidence="5" id="KW-0227">DNA damage</keyword>
<dbReference type="FunFam" id="2.130.10.10:FF:002897">
    <property type="entry name" value="Protein HIRA homolog-like Protein"/>
    <property type="match status" value="1"/>
</dbReference>
<feature type="repeat" description="WD" evidence="9">
    <location>
        <begin position="61"/>
        <end position="102"/>
    </location>
</feature>
<evidence type="ECO:0000256" key="1">
    <source>
        <dbReference type="ARBA" id="ARBA00004123"/>
    </source>
</evidence>
<dbReference type="GO" id="GO:0006334">
    <property type="term" value="P:nucleosome assembly"/>
    <property type="evidence" value="ECO:0007669"/>
    <property type="project" value="TreeGrafter"/>
</dbReference>
<dbReference type="GO" id="GO:0006281">
    <property type="term" value="P:DNA repair"/>
    <property type="evidence" value="ECO:0007669"/>
    <property type="project" value="UniProtKB-KW"/>
</dbReference>
<dbReference type="Gene3D" id="2.130.10.10">
    <property type="entry name" value="YVTN repeat-like/Quinoprotein amine dehydrogenase"/>
    <property type="match status" value="2"/>
</dbReference>
<gene>
    <name evidence="12" type="ORF">Zmor_013761</name>
</gene>
<keyword evidence="8" id="KW-0539">Nucleus</keyword>
<evidence type="ECO:0000256" key="2">
    <source>
        <dbReference type="ARBA" id="ARBA00007306"/>
    </source>
</evidence>
<feature type="compositionally biased region" description="Basic and acidic residues" evidence="10">
    <location>
        <begin position="633"/>
        <end position="662"/>
    </location>
</feature>
<dbReference type="PANTHER" id="PTHR15271">
    <property type="entry name" value="CHROMATIN ASSEMBLY FACTOR 1 SUBUNIT B"/>
    <property type="match status" value="1"/>
</dbReference>
<dbReference type="InterPro" id="IPR036322">
    <property type="entry name" value="WD40_repeat_dom_sf"/>
</dbReference>
<dbReference type="GO" id="GO:0033186">
    <property type="term" value="C:CAF-1 complex"/>
    <property type="evidence" value="ECO:0007669"/>
    <property type="project" value="TreeGrafter"/>
</dbReference>
<organism evidence="12 13">
    <name type="scientific">Zophobas morio</name>
    <dbReference type="NCBI Taxonomy" id="2755281"/>
    <lineage>
        <taxon>Eukaryota</taxon>
        <taxon>Metazoa</taxon>
        <taxon>Ecdysozoa</taxon>
        <taxon>Arthropoda</taxon>
        <taxon>Hexapoda</taxon>
        <taxon>Insecta</taxon>
        <taxon>Pterygota</taxon>
        <taxon>Neoptera</taxon>
        <taxon>Endopterygota</taxon>
        <taxon>Coleoptera</taxon>
        <taxon>Polyphaga</taxon>
        <taxon>Cucujiformia</taxon>
        <taxon>Tenebrionidae</taxon>
        <taxon>Zophobas</taxon>
    </lineage>
</organism>
<evidence type="ECO:0000256" key="10">
    <source>
        <dbReference type="SAM" id="MobiDB-lite"/>
    </source>
</evidence>
<proteinExistence type="inferred from homology"/>
<evidence type="ECO:0000256" key="8">
    <source>
        <dbReference type="ARBA" id="ARBA00023242"/>
    </source>
</evidence>
<dbReference type="PROSITE" id="PS50082">
    <property type="entry name" value="WD_REPEATS_2"/>
    <property type="match status" value="3"/>
</dbReference>
<comment type="similarity">
    <text evidence="2">Belongs to the WD repeat HIR1 family.</text>
</comment>
<feature type="compositionally biased region" description="Polar residues" evidence="10">
    <location>
        <begin position="584"/>
        <end position="594"/>
    </location>
</feature>
<keyword evidence="7" id="KW-0234">DNA repair</keyword>
<feature type="domain" description="CAF1B/HIR1 beta-propeller" evidence="11">
    <location>
        <begin position="1"/>
        <end position="375"/>
    </location>
</feature>
<evidence type="ECO:0000256" key="7">
    <source>
        <dbReference type="ARBA" id="ARBA00023204"/>
    </source>
</evidence>
<dbReference type="PANTHER" id="PTHR15271:SF4">
    <property type="entry name" value="CHROMATIN ASSEMBLY FACTOR 1 SUBUNIT B"/>
    <property type="match status" value="1"/>
</dbReference>
<evidence type="ECO:0000256" key="9">
    <source>
        <dbReference type="PROSITE-ProRule" id="PRU00221"/>
    </source>
</evidence>
<dbReference type="InterPro" id="IPR055410">
    <property type="entry name" value="Beta-prop_CAF1B_HIR1"/>
</dbReference>
<feature type="region of interest" description="Disordered" evidence="10">
    <location>
        <begin position="579"/>
        <end position="664"/>
    </location>
</feature>
<dbReference type="GO" id="GO:0005634">
    <property type="term" value="C:nucleus"/>
    <property type="evidence" value="ECO:0007669"/>
    <property type="project" value="UniProtKB-SubCell"/>
</dbReference>
<dbReference type="SUPFAM" id="SSF50978">
    <property type="entry name" value="WD40 repeat-like"/>
    <property type="match status" value="1"/>
</dbReference>
<evidence type="ECO:0000313" key="13">
    <source>
        <dbReference type="Proteomes" id="UP001168821"/>
    </source>
</evidence>
<accession>A0AA38IB36</accession>
<dbReference type="PROSITE" id="PS50294">
    <property type="entry name" value="WD_REPEATS_REGION"/>
    <property type="match status" value="2"/>
</dbReference>
<dbReference type="EMBL" id="JALNTZ010000004">
    <property type="protein sequence ID" value="KAJ3654583.1"/>
    <property type="molecule type" value="Genomic_DNA"/>
</dbReference>
<feature type="compositionally biased region" description="Basic and acidic residues" evidence="10">
    <location>
        <begin position="595"/>
        <end position="617"/>
    </location>
</feature>
<keyword evidence="6" id="KW-0156">Chromatin regulator</keyword>
<feature type="compositionally biased region" description="Basic and acidic residues" evidence="10">
    <location>
        <begin position="440"/>
        <end position="451"/>
    </location>
</feature>
<feature type="repeat" description="WD" evidence="9">
    <location>
        <begin position="160"/>
        <end position="192"/>
    </location>
</feature>
<feature type="region of interest" description="Disordered" evidence="10">
    <location>
        <begin position="424"/>
        <end position="453"/>
    </location>
</feature>
<dbReference type="AlphaFoldDB" id="A0AA38IB36"/>
<keyword evidence="13" id="KW-1185">Reference proteome</keyword>
<dbReference type="GO" id="GO:0006335">
    <property type="term" value="P:DNA replication-dependent chromatin assembly"/>
    <property type="evidence" value="ECO:0007669"/>
    <property type="project" value="InterPro"/>
</dbReference>
<feature type="repeat" description="WD" evidence="9">
    <location>
        <begin position="118"/>
        <end position="159"/>
    </location>
</feature>
<comment type="caution">
    <text evidence="12">The sequence shown here is derived from an EMBL/GenBank/DDBJ whole genome shotgun (WGS) entry which is preliminary data.</text>
</comment>
<keyword evidence="4" id="KW-0677">Repeat</keyword>
<dbReference type="InterPro" id="IPR001680">
    <property type="entry name" value="WD40_rpt"/>
</dbReference>
<sequence length="725" mass="82220">MKCTIPEISWHNREPVLSVHIQPLSEKFYRLATGGADCHVLIWQLAINENGAVKMEALSDLTRHQRAVNSVRWSPSGQHLATADDDANIIIWQLKTDNIPLLEGETSDKETWIVYKVMRGHKEDIYDLCWSPSGLKLLSGSIDNTAIIWDFTRGNNDNILSDHKGFVQGVAWDPKGHYLATISTDRVCRVFESSGKQVKCRIQRGCLPVPQDHYLHNKDVKFFHDDTFKSFFRRLHFSPDGTLLAVPSARIEIEDCKKILNATLIFAVESWSQPIAMLPSGSQCSTVVRFCPILFELHVNGPDPAVSLPFRMIVAVGTDHDVILYDTQQIQPFAYFKDIHYTRLTDLTWSEDGLLLVASSTDGYCALITFEPNELGVQYVKEESEVEESVLDVSGCEELEKDENVDFVKPKRLNLLEQWAVKTPKKKSASTSSNNEIEDDNVKRKREDEPGKSAVACKRIKPIRVEDKKIEKEASSSTHKQEVVCKRIKPIRVEDKKINNEIMLSKKENPSPRGSPLLNFLKRVSKEKNDSKNTTVDVSADMIDLTVDENEARDAWKCETDDVKEQKITVVNDDEYTEDFSLHLENTNSQISPESKNEQDSSDSKNDEADKNHSHDLEDTEVSIHGGAVNITDVKENVKEKEREEKSNKVDETESQTKDKQENCVQIKDNDINVPQNTNETMLKKTVEIEKVPQVLTNTVDKTSVPKKRVPLITLSSPKHKKKLS</sequence>
<dbReference type="InterPro" id="IPR045145">
    <property type="entry name" value="PTHR15271"/>
</dbReference>
<dbReference type="SMART" id="SM00320">
    <property type="entry name" value="WD40"/>
    <property type="match status" value="5"/>
</dbReference>
<name>A0AA38IB36_9CUCU</name>
<evidence type="ECO:0000259" key="11">
    <source>
        <dbReference type="Pfam" id="PF24105"/>
    </source>
</evidence>